<evidence type="ECO:0000313" key="1">
    <source>
        <dbReference type="EMBL" id="SVC70184.1"/>
    </source>
</evidence>
<sequence>MELQAGSDTHCRSEQSVVNPQLIQIVLHLIEIVDAPQRMHRYISLNILGMPLFTYSLLLRSDEGNCKPSSVVSHIG</sequence>
<dbReference type="AlphaFoldDB" id="A0A382P9U0"/>
<organism evidence="1">
    <name type="scientific">marine metagenome</name>
    <dbReference type="NCBI Taxonomy" id="408172"/>
    <lineage>
        <taxon>unclassified sequences</taxon>
        <taxon>metagenomes</taxon>
        <taxon>ecological metagenomes</taxon>
    </lineage>
</organism>
<protein>
    <submittedName>
        <fullName evidence="1">Uncharacterized protein</fullName>
    </submittedName>
</protein>
<accession>A0A382P9U0</accession>
<gene>
    <name evidence="1" type="ORF">METZ01_LOCUS323038</name>
</gene>
<dbReference type="EMBL" id="UINC01105899">
    <property type="protein sequence ID" value="SVC70184.1"/>
    <property type="molecule type" value="Genomic_DNA"/>
</dbReference>
<name>A0A382P9U0_9ZZZZ</name>
<reference evidence="1" key="1">
    <citation type="submission" date="2018-05" db="EMBL/GenBank/DDBJ databases">
        <authorList>
            <person name="Lanie J.A."/>
            <person name="Ng W.-L."/>
            <person name="Kazmierczak K.M."/>
            <person name="Andrzejewski T.M."/>
            <person name="Davidsen T.M."/>
            <person name="Wayne K.J."/>
            <person name="Tettelin H."/>
            <person name="Glass J.I."/>
            <person name="Rusch D."/>
            <person name="Podicherti R."/>
            <person name="Tsui H.-C.T."/>
            <person name="Winkler M.E."/>
        </authorList>
    </citation>
    <scope>NUCLEOTIDE SEQUENCE</scope>
</reference>
<proteinExistence type="predicted"/>